<keyword evidence="12" id="KW-0539">Nucleus</keyword>
<feature type="binding site" evidence="12">
    <location>
        <begin position="12"/>
        <end position="14"/>
    </location>
    <ligand>
        <name>substrate</name>
    </ligand>
</feature>
<feature type="binding site" evidence="12">
    <location>
        <position position="273"/>
    </location>
    <ligand>
        <name>substrate</name>
    </ligand>
</feature>
<keyword evidence="6 12" id="KW-0547">Nucleotide-binding</keyword>
<dbReference type="AlphaFoldDB" id="A0A067MQ75"/>
<dbReference type="UniPathway" id="UPA00916">
    <property type="reaction ID" value="UER00889"/>
</dbReference>
<feature type="domain" description="Carbohydrate kinase PfkB" evidence="13">
    <location>
        <begin position="4"/>
        <end position="322"/>
    </location>
</feature>
<dbReference type="GO" id="GO:0019303">
    <property type="term" value="P:D-ribose catabolic process"/>
    <property type="evidence" value="ECO:0007669"/>
    <property type="project" value="UniProtKB-UniRule"/>
</dbReference>
<comment type="cofactor">
    <cofactor evidence="12">
        <name>Mg(2+)</name>
        <dbReference type="ChEBI" id="CHEBI:18420"/>
    </cofactor>
    <text evidence="12">Requires a divalent cation, most likely magnesium in vivo, as an electrophilic catalyst to aid phosphoryl group transfer. It is the chelate of the metal and the nucleotide that is the actual substrate.</text>
</comment>
<dbReference type="SUPFAM" id="SSF53613">
    <property type="entry name" value="Ribokinase-like"/>
    <property type="match status" value="1"/>
</dbReference>
<dbReference type="InParanoid" id="A0A067MQ75"/>
<keyword evidence="10 12" id="KW-0630">Potassium</keyword>
<gene>
    <name evidence="14" type="ORF">BOTBODRAFT_33163</name>
</gene>
<evidence type="ECO:0000256" key="7">
    <source>
        <dbReference type="ARBA" id="ARBA00022777"/>
    </source>
</evidence>
<dbReference type="Gene3D" id="3.40.1190.20">
    <property type="match status" value="1"/>
</dbReference>
<dbReference type="HAMAP" id="MF_01987">
    <property type="entry name" value="Ribokinase"/>
    <property type="match status" value="1"/>
</dbReference>
<dbReference type="PROSITE" id="PS00584">
    <property type="entry name" value="PFKB_KINASES_2"/>
    <property type="match status" value="1"/>
</dbReference>
<reference evidence="15" key="1">
    <citation type="journal article" date="2014" name="Proc. Natl. Acad. Sci. U.S.A.">
        <title>Extensive sampling of basidiomycete genomes demonstrates inadequacy of the white-rot/brown-rot paradigm for wood decay fungi.</title>
        <authorList>
            <person name="Riley R."/>
            <person name="Salamov A.A."/>
            <person name="Brown D.W."/>
            <person name="Nagy L.G."/>
            <person name="Floudas D."/>
            <person name="Held B.W."/>
            <person name="Levasseur A."/>
            <person name="Lombard V."/>
            <person name="Morin E."/>
            <person name="Otillar R."/>
            <person name="Lindquist E.A."/>
            <person name="Sun H."/>
            <person name="LaButti K.M."/>
            <person name="Schmutz J."/>
            <person name="Jabbour D."/>
            <person name="Luo H."/>
            <person name="Baker S.E."/>
            <person name="Pisabarro A.G."/>
            <person name="Walton J.D."/>
            <person name="Blanchette R.A."/>
            <person name="Henrissat B."/>
            <person name="Martin F."/>
            <person name="Cullen D."/>
            <person name="Hibbett D.S."/>
            <person name="Grigoriev I.V."/>
        </authorList>
    </citation>
    <scope>NUCLEOTIDE SEQUENCE [LARGE SCALE GENOMIC DNA]</scope>
    <source>
        <strain evidence="15">FD-172 SS1</strain>
    </source>
</reference>
<dbReference type="GO" id="GO:0005737">
    <property type="term" value="C:cytoplasm"/>
    <property type="evidence" value="ECO:0007669"/>
    <property type="project" value="UniProtKB-SubCell"/>
</dbReference>
<dbReference type="InterPro" id="IPR011611">
    <property type="entry name" value="PfkB_dom"/>
</dbReference>
<evidence type="ECO:0000256" key="4">
    <source>
        <dbReference type="ARBA" id="ARBA00022679"/>
    </source>
</evidence>
<evidence type="ECO:0000256" key="10">
    <source>
        <dbReference type="ARBA" id="ARBA00022958"/>
    </source>
</evidence>
<dbReference type="InterPro" id="IPR011877">
    <property type="entry name" value="Ribokinase"/>
</dbReference>
<evidence type="ECO:0000256" key="2">
    <source>
        <dbReference type="ARBA" id="ARBA00012035"/>
    </source>
</evidence>
<dbReference type="PANTHER" id="PTHR10584:SF166">
    <property type="entry name" value="RIBOKINASE"/>
    <property type="match status" value="1"/>
</dbReference>
<feature type="binding site" evidence="12">
    <location>
        <position position="269"/>
    </location>
    <ligand>
        <name>K(+)</name>
        <dbReference type="ChEBI" id="CHEBI:29103"/>
    </ligand>
</feature>
<dbReference type="GO" id="GO:0005524">
    <property type="term" value="F:ATP binding"/>
    <property type="evidence" value="ECO:0007669"/>
    <property type="project" value="UniProtKB-UniRule"/>
</dbReference>
<sequence>MVPRITVIGSLSADLTSFTPRIPNAGETLTSTSFATACGGKGSNQAVAAARIGGNRVQVSMIGAVGKDEFGSKLAKGLEAEGIDAKDVRAQEGEGTGVAVIIVEESTGENRILVNRGANALVLPSTLPLYLFEPTTCPQLIVLQLEIPLETVLHIIHLAAQTTPPIPVLLNPAPAIPLPEWVYAGVDVLVVNETEAAMLSGVPLNFGGSISDEDVERLGVQAAERFMRNGSRTVVITLGNRGALLVSSDRGEVRSVLVRAREVQAVDTTGAGDVFVGALAVKLVEHWREEGPDDWAALQDAVRYAVRAGTWAVSKKGTWDAVPRQEDIEN</sequence>
<feature type="binding site" evidence="12">
    <location>
        <begin position="40"/>
        <end position="44"/>
    </location>
    <ligand>
        <name>substrate</name>
    </ligand>
</feature>
<dbReference type="InterPro" id="IPR002139">
    <property type="entry name" value="Ribo/fructo_kinase"/>
</dbReference>
<dbReference type="STRING" id="930990.A0A067MQ75"/>
<dbReference type="OrthoDB" id="415590at2759"/>
<comment type="subcellular location">
    <subcellularLocation>
        <location evidence="12">Cytoplasm</location>
    </subcellularLocation>
    <subcellularLocation>
        <location evidence="12">Nucleus</location>
    </subcellularLocation>
</comment>
<keyword evidence="12" id="KW-0963">Cytoplasm</keyword>
<feature type="binding site" evidence="12">
    <location>
        <position position="192"/>
    </location>
    <ligand>
        <name>ATP</name>
        <dbReference type="ChEBI" id="CHEBI:30616"/>
    </ligand>
</feature>
<protein>
    <recommendedName>
        <fullName evidence="3 12">Ribokinase</fullName>
        <shortName evidence="12">RK</shortName>
        <ecNumber evidence="2 12">2.7.1.15</ecNumber>
    </recommendedName>
</protein>
<dbReference type="GO" id="GO:0046872">
    <property type="term" value="F:metal ion binding"/>
    <property type="evidence" value="ECO:0007669"/>
    <property type="project" value="UniProtKB-KW"/>
</dbReference>
<keyword evidence="7 12" id="KW-0418">Kinase</keyword>
<feature type="binding site" evidence="12">
    <location>
        <position position="317"/>
    </location>
    <ligand>
        <name>K(+)</name>
        <dbReference type="ChEBI" id="CHEBI:29103"/>
    </ligand>
</feature>
<evidence type="ECO:0000256" key="5">
    <source>
        <dbReference type="ARBA" id="ARBA00022723"/>
    </source>
</evidence>
<evidence type="ECO:0000313" key="15">
    <source>
        <dbReference type="Proteomes" id="UP000027195"/>
    </source>
</evidence>
<dbReference type="InterPro" id="IPR029056">
    <property type="entry name" value="Ribokinase-like"/>
</dbReference>
<comment type="subunit">
    <text evidence="12">Homodimer.</text>
</comment>
<keyword evidence="15" id="KW-1185">Reference proteome</keyword>
<dbReference type="PRINTS" id="PR00990">
    <property type="entry name" value="RIBOKINASE"/>
</dbReference>
<accession>A0A067MQ75</accession>
<feature type="binding site" evidence="12">
    <location>
        <begin position="237"/>
        <end position="242"/>
    </location>
    <ligand>
        <name>ATP</name>
        <dbReference type="ChEBI" id="CHEBI:30616"/>
    </ligand>
</feature>
<dbReference type="HOGENOM" id="CLU_027634_2_0_1"/>
<comment type="similarity">
    <text evidence="1">Belongs to the carbohydrate kinase pfkB family.</text>
</comment>
<feature type="binding site" evidence="12">
    <location>
        <position position="312"/>
    </location>
    <ligand>
        <name>K(+)</name>
        <dbReference type="ChEBI" id="CHEBI:29103"/>
    </ligand>
</feature>
<evidence type="ECO:0000256" key="11">
    <source>
        <dbReference type="ARBA" id="ARBA00023277"/>
    </source>
</evidence>
<dbReference type="EC" id="2.7.1.15" evidence="2 12"/>
<evidence type="ECO:0000259" key="13">
    <source>
        <dbReference type="Pfam" id="PF00294"/>
    </source>
</evidence>
<comment type="pathway">
    <text evidence="12">Carbohydrate metabolism; D-ribose degradation; D-ribose 5-phosphate from beta-D-ribopyranose: step 2/2.</text>
</comment>
<feature type="active site" description="Proton acceptor" evidence="12">
    <location>
        <position position="273"/>
    </location>
</feature>
<organism evidence="14 15">
    <name type="scientific">Botryobasidium botryosum (strain FD-172 SS1)</name>
    <dbReference type="NCBI Taxonomy" id="930990"/>
    <lineage>
        <taxon>Eukaryota</taxon>
        <taxon>Fungi</taxon>
        <taxon>Dikarya</taxon>
        <taxon>Basidiomycota</taxon>
        <taxon>Agaricomycotina</taxon>
        <taxon>Agaricomycetes</taxon>
        <taxon>Cantharellales</taxon>
        <taxon>Botryobasidiaceae</taxon>
        <taxon>Botryobasidium</taxon>
    </lineage>
</organism>
<dbReference type="InterPro" id="IPR002173">
    <property type="entry name" value="Carboh/pur_kinase_PfkB_CS"/>
</dbReference>
<proteinExistence type="inferred from homology"/>
<evidence type="ECO:0000256" key="12">
    <source>
        <dbReference type="HAMAP-Rule" id="MF_03215"/>
    </source>
</evidence>
<name>A0A067MQ75_BOTB1</name>
<keyword evidence="5 12" id="KW-0479">Metal-binding</keyword>
<comment type="similarity">
    <text evidence="12">Belongs to the carbohydrate kinase PfkB family. Ribokinase subfamily.</text>
</comment>
<keyword evidence="4 12" id="KW-0808">Transferase</keyword>
<dbReference type="EMBL" id="KL198040">
    <property type="protein sequence ID" value="KDQ14047.1"/>
    <property type="molecule type" value="Genomic_DNA"/>
</dbReference>
<evidence type="ECO:0000256" key="8">
    <source>
        <dbReference type="ARBA" id="ARBA00022840"/>
    </source>
</evidence>
<keyword evidence="8 12" id="KW-0067">ATP-binding</keyword>
<comment type="caution">
    <text evidence="12">Lacks conserved residue(s) required for the propagation of feature annotation.</text>
</comment>
<dbReference type="FunCoup" id="A0A067MQ75">
    <property type="interactions" value="93"/>
</dbReference>
<feature type="binding site" evidence="12">
    <location>
        <begin position="272"/>
        <end position="273"/>
    </location>
    <ligand>
        <name>ATP</name>
        <dbReference type="ChEBI" id="CHEBI:30616"/>
    </ligand>
</feature>
<evidence type="ECO:0000256" key="6">
    <source>
        <dbReference type="ARBA" id="ARBA00022741"/>
    </source>
</evidence>
<feature type="binding site" evidence="12">
    <location>
        <position position="315"/>
    </location>
    <ligand>
        <name>K(+)</name>
        <dbReference type="ChEBI" id="CHEBI:29103"/>
    </ligand>
</feature>
<dbReference type="GO" id="GO:0005634">
    <property type="term" value="C:nucleus"/>
    <property type="evidence" value="ECO:0007669"/>
    <property type="project" value="UniProtKB-SubCell"/>
</dbReference>
<dbReference type="GO" id="GO:0004747">
    <property type="term" value="F:ribokinase activity"/>
    <property type="evidence" value="ECO:0007669"/>
    <property type="project" value="UniProtKB-UniRule"/>
</dbReference>
<keyword evidence="9 12" id="KW-0460">Magnesium</keyword>
<evidence type="ECO:0000313" key="14">
    <source>
        <dbReference type="EMBL" id="KDQ14047.1"/>
    </source>
</evidence>
<dbReference type="PANTHER" id="PTHR10584">
    <property type="entry name" value="SUGAR KINASE"/>
    <property type="match status" value="1"/>
</dbReference>
<comment type="function">
    <text evidence="12">Catalyzes the phosphorylation of ribose at O-5 in a reaction requiring ATP and magnesium. The resulting D-ribose-5-phosphate can then be used either for sythesis of nucleotides, histidine, and tryptophan, or as a component of the pentose phosphate pathway.</text>
</comment>
<comment type="activity regulation">
    <text evidence="12">Activated by a monovalent cation that binds near, but not in, the active site. The most likely occupant of the site in vivo is potassium. Ion binding induces a conformational change that may alter substrate affinity.</text>
</comment>
<dbReference type="Proteomes" id="UP000027195">
    <property type="component" value="Unassembled WGS sequence"/>
</dbReference>
<dbReference type="CDD" id="cd01174">
    <property type="entry name" value="ribokinase"/>
    <property type="match status" value="1"/>
</dbReference>
<evidence type="ECO:0000256" key="3">
    <source>
        <dbReference type="ARBA" id="ARBA00016943"/>
    </source>
</evidence>
<keyword evidence="11 12" id="KW-0119">Carbohydrate metabolism</keyword>
<comment type="catalytic activity">
    <reaction evidence="12">
        <text>D-ribose + ATP = D-ribose 5-phosphate + ADP + H(+)</text>
        <dbReference type="Rhea" id="RHEA:13697"/>
        <dbReference type="ChEBI" id="CHEBI:15378"/>
        <dbReference type="ChEBI" id="CHEBI:30616"/>
        <dbReference type="ChEBI" id="CHEBI:47013"/>
        <dbReference type="ChEBI" id="CHEBI:78346"/>
        <dbReference type="ChEBI" id="CHEBI:456216"/>
        <dbReference type="EC" id="2.7.1.15"/>
    </reaction>
</comment>
<feature type="binding site" evidence="12">
    <location>
        <position position="146"/>
    </location>
    <ligand>
        <name>substrate</name>
    </ligand>
</feature>
<dbReference type="Pfam" id="PF00294">
    <property type="entry name" value="PfkB"/>
    <property type="match status" value="1"/>
</dbReference>
<evidence type="ECO:0000256" key="1">
    <source>
        <dbReference type="ARBA" id="ARBA00005380"/>
    </source>
</evidence>
<evidence type="ECO:0000256" key="9">
    <source>
        <dbReference type="ARBA" id="ARBA00022842"/>
    </source>
</evidence>
<feature type="binding site" evidence="12">
    <location>
        <position position="267"/>
    </location>
    <ligand>
        <name>K(+)</name>
        <dbReference type="ChEBI" id="CHEBI:29103"/>
    </ligand>
</feature>